<organism evidence="4 5">
    <name type="scientific">Penicillium italicum</name>
    <name type="common">Blue mold</name>
    <dbReference type="NCBI Taxonomy" id="40296"/>
    <lineage>
        <taxon>Eukaryota</taxon>
        <taxon>Fungi</taxon>
        <taxon>Dikarya</taxon>
        <taxon>Ascomycota</taxon>
        <taxon>Pezizomycotina</taxon>
        <taxon>Eurotiomycetes</taxon>
        <taxon>Eurotiomycetidae</taxon>
        <taxon>Eurotiales</taxon>
        <taxon>Aspergillaceae</taxon>
        <taxon>Penicillium</taxon>
    </lineage>
</organism>
<evidence type="ECO:0000256" key="3">
    <source>
        <dbReference type="SAM" id="MobiDB-lite"/>
    </source>
</evidence>
<protein>
    <recommendedName>
        <fullName evidence="6">Tetratricopeptide-like helical</fullName>
    </recommendedName>
</protein>
<dbReference type="Gene3D" id="1.25.40.10">
    <property type="entry name" value="Tetratricopeptide repeat domain"/>
    <property type="match status" value="2"/>
</dbReference>
<keyword evidence="1" id="KW-0677">Repeat</keyword>
<proteinExistence type="predicted"/>
<feature type="region of interest" description="Disordered" evidence="3">
    <location>
        <begin position="967"/>
        <end position="997"/>
    </location>
</feature>
<dbReference type="PANTHER" id="PTHR47933">
    <property type="entry name" value="PENTATRICOPEPTIDE REPEAT-CONTAINING PROTEIN 1, MITOCHONDRIAL"/>
    <property type="match status" value="1"/>
</dbReference>
<dbReference type="STRING" id="40296.A0A0A2L3Z1"/>
<feature type="compositionally biased region" description="Polar residues" evidence="3">
    <location>
        <begin position="972"/>
        <end position="997"/>
    </location>
</feature>
<dbReference type="EMBL" id="JQGA01000571">
    <property type="protein sequence ID" value="KGO74812.1"/>
    <property type="molecule type" value="Genomic_DNA"/>
</dbReference>
<feature type="repeat" description="PPR" evidence="2">
    <location>
        <begin position="328"/>
        <end position="362"/>
    </location>
</feature>
<dbReference type="InterPro" id="IPR011990">
    <property type="entry name" value="TPR-like_helical_dom_sf"/>
</dbReference>
<dbReference type="OrthoDB" id="1882346at2759"/>
<comment type="caution">
    <text evidence="4">The sequence shown here is derived from an EMBL/GenBank/DDBJ whole genome shotgun (WGS) entry which is preliminary data.</text>
</comment>
<dbReference type="InterPro" id="IPR051240">
    <property type="entry name" value="Mito_RNA-Proc/Resp"/>
</dbReference>
<evidence type="ECO:0000313" key="4">
    <source>
        <dbReference type="EMBL" id="KGO74812.1"/>
    </source>
</evidence>
<evidence type="ECO:0008006" key="6">
    <source>
        <dbReference type="Google" id="ProtNLM"/>
    </source>
</evidence>
<keyword evidence="5" id="KW-1185">Reference proteome</keyword>
<dbReference type="GO" id="GO:0003729">
    <property type="term" value="F:mRNA binding"/>
    <property type="evidence" value="ECO:0007669"/>
    <property type="project" value="TreeGrafter"/>
</dbReference>
<dbReference type="Pfam" id="PF13812">
    <property type="entry name" value="PPR_3"/>
    <property type="match status" value="1"/>
</dbReference>
<feature type="region of interest" description="Disordered" evidence="3">
    <location>
        <begin position="1089"/>
        <end position="1124"/>
    </location>
</feature>
<reference evidence="4 5" key="1">
    <citation type="journal article" date="2015" name="Mol. Plant Microbe Interact.">
        <title>Genome, transcriptome, and functional analyses of Penicillium expansum provide new insights into secondary metabolism and pathogenicity.</title>
        <authorList>
            <person name="Ballester A.R."/>
            <person name="Marcet-Houben M."/>
            <person name="Levin E."/>
            <person name="Sela N."/>
            <person name="Selma-Lazaro C."/>
            <person name="Carmona L."/>
            <person name="Wisniewski M."/>
            <person name="Droby S."/>
            <person name="Gonzalez-Candelas L."/>
            <person name="Gabaldon T."/>
        </authorList>
    </citation>
    <scope>NUCLEOTIDE SEQUENCE [LARGE SCALE GENOMIC DNA]</scope>
    <source>
        <strain evidence="4 5">PHI-1</strain>
    </source>
</reference>
<feature type="repeat" description="PPR" evidence="2">
    <location>
        <begin position="469"/>
        <end position="503"/>
    </location>
</feature>
<dbReference type="Pfam" id="PF13041">
    <property type="entry name" value="PPR_2"/>
    <property type="match status" value="1"/>
</dbReference>
<evidence type="ECO:0000256" key="2">
    <source>
        <dbReference type="PROSITE-ProRule" id="PRU00708"/>
    </source>
</evidence>
<dbReference type="OMA" id="KITRQWK"/>
<gene>
    <name evidence="4" type="ORF">PITC_030900</name>
</gene>
<dbReference type="Proteomes" id="UP000030104">
    <property type="component" value="Unassembled WGS sequence"/>
</dbReference>
<dbReference type="AlphaFoldDB" id="A0A0A2L3Z1"/>
<dbReference type="InterPro" id="IPR002885">
    <property type="entry name" value="PPR_rpt"/>
</dbReference>
<dbReference type="PANTHER" id="PTHR47933:SF40">
    <property type="entry name" value="PENTATRICOPEPTIDE REPEAT-CONTAINING PROTEIN 1, MITOCHONDRIAL-RELATED"/>
    <property type="match status" value="1"/>
</dbReference>
<dbReference type="PROSITE" id="PS51375">
    <property type="entry name" value="PPR"/>
    <property type="match status" value="2"/>
</dbReference>
<name>A0A0A2L3Z1_PENIT</name>
<dbReference type="PhylomeDB" id="A0A0A2L3Z1"/>
<dbReference type="HOGENOM" id="CLU_003430_1_0_1"/>
<sequence>MSKSSAKKNQKLAWELFNGISPEARTESDFKNIMRSRLHSLPAQPPFHLGSICQQAISKPFSQEIISMGLVHMIKNRQWAQISSFWSSLLETPENERPPLDSLLGQLDRFHFPEYSLARHLLALEKNMSTNYVNLTVAEKDFACRLFEHFVKSPDLVKLTPIPTLLSLLRTYGLFGFATNKHYFDLMRVFVPSEQRSDFLALIVIYRALRTNFPDAKIPVKMIYSIMERLVKLKMTDTIPYFLDEEAHFTGSQRPTINSYNGAMEAASKSGDVRTVQHLFDRFLADYGSPKSQRSVVPLLAVHARLGDVRETRRQFDRIPTEFGLPLNTVCWNVLLLAHTTAKDLSGALSTFSEMRENYVPPNSYTFGTLMGIFAERGDIEAIRQLLKEAQKSRVQITRPMIDTAVQAYCKNGQLGHAEELVASSWDLAVGGSPLRMWNFLLMRYAFRVSKFSFRRVLDRMGRLGLKPDDMTYAAIMLAYVYAKQVDHAQRTLRKMHEAGLKPTEYHYSILLLGYVKQRNRDMVHVISRELQARFGRVGMEASLLNLRMQITRDIEKAKDLQTPVEDIVLENAEKTLSESIAQFNADPSPANSRLSRPLEGPVIESFTDTHYQRLVDAYGTNDGPEKALETFNHYMQSRRTAGSSDANELESLPIDFIKAVMNAYSGNQNHEKVEECWAIIMANVSKRAGTCDLDKILSARSPMSTLPAPAESRLPSILSISATQAEKPKVIPAQRFILDWPLSIYLESLACRGMFKRVHQVVAEVQTAGFALTGFNWSTYVRVLATSDNYPDNVEAFRLFEEKFIIHFPGWSWFLKGYGVRPLNAPVTILHLEGRSGITKPRRMMGKLARKHWRKIEPDYMHPHYPTMVQLASTLQRLRQTSIVEGNEHLANLYKTAPRTVDALAAMPYVPEKYQGQILRGNAAKSDILPRPARVFSSRSGALGPSGDMHKRSFDDATEEPLVLSSDRFSESSTHGSKLTGSLPSNNHETLGSLTSILPREDRVDLETTASEYDKITRQWKERIERYKEYLAKALRSKNFPLAEAYERRLKKLQDVNIKRPTPERQLFDKDHRKWKQDTPIHLLYKPISGLHVKPGRTQSQRLSERKKYRTSWTPREKPGDDR</sequence>
<evidence type="ECO:0000256" key="1">
    <source>
        <dbReference type="ARBA" id="ARBA00022737"/>
    </source>
</evidence>
<accession>A0A0A2L3Z1</accession>
<evidence type="ECO:0000313" key="5">
    <source>
        <dbReference type="Proteomes" id="UP000030104"/>
    </source>
</evidence>